<dbReference type="InterPro" id="IPR006645">
    <property type="entry name" value="NGN-like_dom"/>
</dbReference>
<keyword evidence="1" id="KW-0889">Transcription antitermination</keyword>
<dbReference type="OrthoDB" id="9787731at2"/>
<dbReference type="SUPFAM" id="SSF50104">
    <property type="entry name" value="Translation proteins SH3-like domain"/>
    <property type="match status" value="1"/>
</dbReference>
<evidence type="ECO:0000259" key="4">
    <source>
        <dbReference type="SMART" id="SM00738"/>
    </source>
</evidence>
<keyword evidence="6" id="KW-1185">Reference proteome</keyword>
<dbReference type="STRING" id="282199.GCA_001049735_02703"/>
<keyword evidence="3" id="KW-0804">Transcription</keyword>
<dbReference type="Gene3D" id="3.30.70.940">
    <property type="entry name" value="NusG, N-terminal domain"/>
    <property type="match status" value="1"/>
</dbReference>
<evidence type="ECO:0000313" key="6">
    <source>
        <dbReference type="Proteomes" id="UP000048949"/>
    </source>
</evidence>
<feature type="domain" description="NusG-like N-terminal" evidence="4">
    <location>
        <begin position="1"/>
        <end position="100"/>
    </location>
</feature>
<evidence type="ECO:0000256" key="3">
    <source>
        <dbReference type="ARBA" id="ARBA00023163"/>
    </source>
</evidence>
<dbReference type="RefSeq" id="WP_048600030.1">
    <property type="nucleotide sequence ID" value="NZ_CBFHGK010000026.1"/>
</dbReference>
<dbReference type="Pfam" id="PF02357">
    <property type="entry name" value="NusG"/>
    <property type="match status" value="1"/>
</dbReference>
<accession>A0A0U1NQA4</accession>
<sequence>MTNWHLIQFKPNAHRQAERNLQRQGFETFLPVEEITKRSGSRFTSSLRPLFPGYMFVSAGQDASPWRKINSTIGVSRLVSFGNTHAPLAPGLVAGLMQRCDVEGKLLPADALCVGDSVEVLEGPFTHFVATVEAIDAHQRVWVLMELMGQGAKVQLSPGQIKLAD</sequence>
<dbReference type="PANTHER" id="PTHR30265:SF4">
    <property type="entry name" value="KOW MOTIF FAMILY PROTEIN, EXPRESSED"/>
    <property type="match status" value="1"/>
</dbReference>
<organism evidence="5 6">
    <name type="scientific">Nereida ignava</name>
    <dbReference type="NCBI Taxonomy" id="282199"/>
    <lineage>
        <taxon>Bacteria</taxon>
        <taxon>Pseudomonadati</taxon>
        <taxon>Pseudomonadota</taxon>
        <taxon>Alphaproteobacteria</taxon>
        <taxon>Rhodobacterales</taxon>
        <taxon>Roseobacteraceae</taxon>
        <taxon>Nereida</taxon>
    </lineage>
</organism>
<proteinExistence type="predicted"/>
<evidence type="ECO:0000313" key="5">
    <source>
        <dbReference type="EMBL" id="CRK76639.1"/>
    </source>
</evidence>
<evidence type="ECO:0000256" key="1">
    <source>
        <dbReference type="ARBA" id="ARBA00022814"/>
    </source>
</evidence>
<dbReference type="InterPro" id="IPR043425">
    <property type="entry name" value="NusG-like"/>
</dbReference>
<dbReference type="EMBL" id="CVQV01000027">
    <property type="protein sequence ID" value="CRK76639.1"/>
    <property type="molecule type" value="Genomic_DNA"/>
</dbReference>
<name>A0A0U1NQA4_9RHOB</name>
<dbReference type="GO" id="GO:0031564">
    <property type="term" value="P:transcription antitermination"/>
    <property type="evidence" value="ECO:0007669"/>
    <property type="project" value="UniProtKB-KW"/>
</dbReference>
<dbReference type="GO" id="GO:0006354">
    <property type="term" value="P:DNA-templated transcription elongation"/>
    <property type="evidence" value="ECO:0007669"/>
    <property type="project" value="InterPro"/>
</dbReference>
<dbReference type="AlphaFoldDB" id="A0A0U1NQA4"/>
<dbReference type="CDD" id="cd06091">
    <property type="entry name" value="KOW_NusG"/>
    <property type="match status" value="1"/>
</dbReference>
<dbReference type="InterPro" id="IPR008991">
    <property type="entry name" value="Translation_prot_SH3-like_sf"/>
</dbReference>
<gene>
    <name evidence="5" type="primary">nusG_2</name>
    <name evidence="5" type="ORF">NIG5292_02704</name>
</gene>
<dbReference type="Proteomes" id="UP000048949">
    <property type="component" value="Unassembled WGS sequence"/>
</dbReference>
<dbReference type="SUPFAM" id="SSF82679">
    <property type="entry name" value="N-utilization substance G protein NusG, N-terminal domain"/>
    <property type="match status" value="1"/>
</dbReference>
<protein>
    <recommendedName>
        <fullName evidence="4">NusG-like N-terminal domain-containing protein</fullName>
    </recommendedName>
</protein>
<dbReference type="CDD" id="cd09892">
    <property type="entry name" value="NGN_SP_RfaH"/>
    <property type="match status" value="1"/>
</dbReference>
<dbReference type="PANTHER" id="PTHR30265">
    <property type="entry name" value="RHO-INTERACTING TRANSCRIPTION TERMINATION FACTOR NUSG"/>
    <property type="match status" value="1"/>
</dbReference>
<reference evidence="5 6" key="1">
    <citation type="submission" date="2015-04" db="EMBL/GenBank/DDBJ databases">
        <authorList>
            <person name="Syromyatnikov M.Y."/>
            <person name="Popov V.N."/>
        </authorList>
    </citation>
    <scope>NUCLEOTIDE SEQUENCE [LARGE SCALE GENOMIC DNA]</scope>
    <source>
        <strain evidence="5 6">CECT 5292</strain>
    </source>
</reference>
<keyword evidence="2" id="KW-0805">Transcription regulation</keyword>
<dbReference type="SMART" id="SM00738">
    <property type="entry name" value="NGN"/>
    <property type="match status" value="1"/>
</dbReference>
<dbReference type="InterPro" id="IPR036735">
    <property type="entry name" value="NGN_dom_sf"/>
</dbReference>
<evidence type="ECO:0000256" key="2">
    <source>
        <dbReference type="ARBA" id="ARBA00023015"/>
    </source>
</evidence>